<keyword evidence="1" id="KW-0472">Membrane</keyword>
<comment type="caution">
    <text evidence="2">The sequence shown here is derived from an EMBL/GenBank/DDBJ whole genome shotgun (WGS) entry which is preliminary data.</text>
</comment>
<reference evidence="2 3" key="1">
    <citation type="submission" date="2015-01" db="EMBL/GenBank/DDBJ databases">
        <title>Draft Genome Sequences of Four Bacillus thermoamylovorans Strains, Isolated From Food Products.</title>
        <authorList>
            <person name="Krawcyk A.O."/>
            <person name="Berendsen E.M."/>
            <person name="Eijlander R.T."/>
            <person name="de Jong A."/>
            <person name="Wells-Bennik M."/>
            <person name="Kuipers O.P."/>
        </authorList>
    </citation>
    <scope>NUCLEOTIDE SEQUENCE [LARGE SCALE GENOMIC DNA]</scope>
    <source>
        <strain evidence="2 3">B4167</strain>
    </source>
</reference>
<dbReference type="Proteomes" id="UP000032076">
    <property type="component" value="Unassembled WGS sequence"/>
</dbReference>
<keyword evidence="1" id="KW-0812">Transmembrane</keyword>
<dbReference type="AlphaFoldDB" id="A0ABD4AB83"/>
<evidence type="ECO:0000256" key="1">
    <source>
        <dbReference type="SAM" id="Phobius"/>
    </source>
</evidence>
<dbReference type="EMBL" id="JXLU01000029">
    <property type="protein sequence ID" value="KIO73627.1"/>
    <property type="molecule type" value="Genomic_DNA"/>
</dbReference>
<gene>
    <name evidence="2" type="ORF">B4167_0045</name>
</gene>
<sequence>MFVNNFYVIFQLFSTPLFLPIFHNFMYPLFINFTKEKIFLQ</sequence>
<organism evidence="2 3">
    <name type="scientific">Caldibacillus thermoamylovorans</name>
    <dbReference type="NCBI Taxonomy" id="35841"/>
    <lineage>
        <taxon>Bacteria</taxon>
        <taxon>Bacillati</taxon>
        <taxon>Bacillota</taxon>
        <taxon>Bacilli</taxon>
        <taxon>Bacillales</taxon>
        <taxon>Bacillaceae</taxon>
        <taxon>Caldibacillus</taxon>
    </lineage>
</organism>
<protein>
    <submittedName>
        <fullName evidence="2">Uncharacterized protein</fullName>
    </submittedName>
</protein>
<proteinExistence type="predicted"/>
<accession>A0ABD4AB83</accession>
<feature type="transmembrane region" description="Helical" evidence="1">
    <location>
        <begin position="6"/>
        <end position="27"/>
    </location>
</feature>
<name>A0ABD4AB83_9BACI</name>
<keyword evidence="1" id="KW-1133">Transmembrane helix</keyword>
<evidence type="ECO:0000313" key="3">
    <source>
        <dbReference type="Proteomes" id="UP000032076"/>
    </source>
</evidence>
<evidence type="ECO:0000313" key="2">
    <source>
        <dbReference type="EMBL" id="KIO73627.1"/>
    </source>
</evidence>